<proteinExistence type="predicted"/>
<comment type="caution">
    <text evidence="1">The sequence shown here is derived from an EMBL/GenBank/DDBJ whole genome shotgun (WGS) entry which is preliminary data.</text>
</comment>
<dbReference type="Proteomes" id="UP000230407">
    <property type="component" value="Unassembled WGS sequence"/>
</dbReference>
<sequence length="142" mass="15642">MRSPSLRYRRFFCRLSAPWRVSATSRTASTAWVIRSRESVACLRGRSRAAAAARRASVSAIQWATVSEAAASESIRFRYRASFCSQSRMTAAASVEVSDLSVCRVWAWCIRSMVGSRTGAALAARPYRAGRTRAVVRDAGGW</sequence>
<name>A0A2M8LZ17_9ACTN</name>
<keyword evidence="2" id="KW-1185">Reference proteome</keyword>
<accession>A0A2M8LZ17</accession>
<organism evidence="1 2">
    <name type="scientific">Streptomyces carminius</name>
    <dbReference type="NCBI Taxonomy" id="2665496"/>
    <lineage>
        <taxon>Bacteria</taxon>
        <taxon>Bacillati</taxon>
        <taxon>Actinomycetota</taxon>
        <taxon>Actinomycetes</taxon>
        <taxon>Kitasatosporales</taxon>
        <taxon>Streptomycetaceae</taxon>
        <taxon>Streptomyces</taxon>
    </lineage>
</organism>
<dbReference type="EMBL" id="PGGW01000048">
    <property type="protein sequence ID" value="PJE97181.1"/>
    <property type="molecule type" value="Genomic_DNA"/>
</dbReference>
<dbReference type="AlphaFoldDB" id="A0A2M8LZ17"/>
<reference evidence="1 2" key="1">
    <citation type="submission" date="2017-11" db="EMBL/GenBank/DDBJ databases">
        <title>Streptomyces carmine sp. nov., a novel actinomycete isolated from Sophora alopecuroides in Xinjiang, China.</title>
        <authorList>
            <person name="Wang Y."/>
            <person name="Luo X."/>
            <person name="Wan C."/>
            <person name="Zhang L."/>
        </authorList>
    </citation>
    <scope>NUCLEOTIDE SEQUENCE [LARGE SCALE GENOMIC DNA]</scope>
    <source>
        <strain evidence="1 2">TRM SA0054</strain>
    </source>
</reference>
<gene>
    <name evidence="1" type="ORF">CUT44_13875</name>
</gene>
<evidence type="ECO:0000313" key="1">
    <source>
        <dbReference type="EMBL" id="PJE97181.1"/>
    </source>
</evidence>
<protein>
    <submittedName>
        <fullName evidence="1">Uncharacterized protein</fullName>
    </submittedName>
</protein>
<evidence type="ECO:0000313" key="2">
    <source>
        <dbReference type="Proteomes" id="UP000230407"/>
    </source>
</evidence>